<name>A0A9D1FF66_9FIRM</name>
<comment type="similarity">
    <text evidence="1">Belongs to the UPF0597 family.</text>
</comment>
<dbReference type="GO" id="GO:0019450">
    <property type="term" value="P:L-cysteine catabolic process to pyruvate"/>
    <property type="evidence" value="ECO:0007669"/>
    <property type="project" value="TreeGrafter"/>
</dbReference>
<dbReference type="PANTHER" id="PTHR30501:SF2">
    <property type="entry name" value="UPF0597 PROTEIN YHAM"/>
    <property type="match status" value="1"/>
</dbReference>
<dbReference type="PANTHER" id="PTHR30501">
    <property type="entry name" value="UPF0597 PROTEIN YHAM"/>
    <property type="match status" value="1"/>
</dbReference>
<organism evidence="3 4">
    <name type="scientific">Candidatus Scatomorpha merdipullorum</name>
    <dbReference type="NCBI Taxonomy" id="2840927"/>
    <lineage>
        <taxon>Bacteria</taxon>
        <taxon>Bacillati</taxon>
        <taxon>Bacillota</taxon>
        <taxon>Clostridia</taxon>
        <taxon>Eubacteriales</taxon>
        <taxon>Candidatus Scatomorpha</taxon>
    </lineage>
</organism>
<evidence type="ECO:0000313" key="4">
    <source>
        <dbReference type="Proteomes" id="UP000824001"/>
    </source>
</evidence>
<gene>
    <name evidence="3" type="ORF">IAC18_06595</name>
</gene>
<evidence type="ECO:0000259" key="2">
    <source>
        <dbReference type="Pfam" id="PF03313"/>
    </source>
</evidence>
<accession>A0A9D1FF66</accession>
<feature type="domain" description="Serine dehydratase-like alpha subunit" evidence="2">
    <location>
        <begin position="166"/>
        <end position="417"/>
    </location>
</feature>
<dbReference type="Pfam" id="PF03313">
    <property type="entry name" value="SDH_alpha"/>
    <property type="match status" value="1"/>
</dbReference>
<dbReference type="AlphaFoldDB" id="A0A9D1FF66"/>
<sequence length="425" mass="44538">MTAELERAYIAILKEELVPATGCTEPIAIAYAAARLREVLGAEPEQVRVLVSGNIIKNVKSVIVPNTGGMKGISAAVAAGVAAGDASRELQVIAEVPEEKRAEIAECCERMDVEVVCTHTPRLLDIRLEGRAGEHSAMVHIANSHTNVVHEERDGEVLFDKPFTDSAEDSLTDKSVLTVAGILDFAGSVELEKVSELLELQLKYNLAIAEEGLRGDWGANIGSVLLAENPDDIRTEARAWAAAGSDARMSGCELPVVILSGSGNQGITASVPVARWAMRMGASHEQLLRALIVSDLVTAEQKSGIGRLSAYCGAVSAGVGAGAGIAYLLGGDYDVIAHTIVNAVAILSGTICDGAKPSCAAKIASAVEAGLLGYYMYKHGQEFKSGDGIVTKGVDNTLANVGVLARSGMRQTDSTILDIMLNLCE</sequence>
<dbReference type="Proteomes" id="UP000824001">
    <property type="component" value="Unassembled WGS sequence"/>
</dbReference>
<dbReference type="InterPro" id="IPR005130">
    <property type="entry name" value="Ser_deHydtase-like_asu"/>
</dbReference>
<dbReference type="EMBL" id="DVJK01000184">
    <property type="protein sequence ID" value="HIS67216.1"/>
    <property type="molecule type" value="Genomic_DNA"/>
</dbReference>
<reference evidence="3" key="2">
    <citation type="journal article" date="2021" name="PeerJ">
        <title>Extensive microbial diversity within the chicken gut microbiome revealed by metagenomics and culture.</title>
        <authorList>
            <person name="Gilroy R."/>
            <person name="Ravi A."/>
            <person name="Getino M."/>
            <person name="Pursley I."/>
            <person name="Horton D.L."/>
            <person name="Alikhan N.F."/>
            <person name="Baker D."/>
            <person name="Gharbi K."/>
            <person name="Hall N."/>
            <person name="Watson M."/>
            <person name="Adriaenssens E.M."/>
            <person name="Foster-Nyarko E."/>
            <person name="Jarju S."/>
            <person name="Secka A."/>
            <person name="Antonio M."/>
            <person name="Oren A."/>
            <person name="Chaudhuri R.R."/>
            <person name="La Ragione R."/>
            <person name="Hildebrand F."/>
            <person name="Pallen M.J."/>
        </authorList>
    </citation>
    <scope>NUCLEOTIDE SEQUENCE</scope>
    <source>
        <strain evidence="3">ChiHjej10B9-9673</strain>
    </source>
</reference>
<dbReference type="HAMAP" id="MF_01845">
    <property type="entry name" value="UPF0597"/>
    <property type="match status" value="1"/>
</dbReference>
<protein>
    <recommendedName>
        <fullName evidence="1">UPF0597 protein IAC18_06595</fullName>
    </recommendedName>
</protein>
<dbReference type="InterPro" id="IPR021144">
    <property type="entry name" value="UPF0597"/>
</dbReference>
<comment type="caution">
    <text evidence="3">The sequence shown here is derived from an EMBL/GenBank/DDBJ whole genome shotgun (WGS) entry which is preliminary data.</text>
</comment>
<reference evidence="3" key="1">
    <citation type="submission" date="2020-10" db="EMBL/GenBank/DDBJ databases">
        <authorList>
            <person name="Gilroy R."/>
        </authorList>
    </citation>
    <scope>NUCLEOTIDE SEQUENCE</scope>
    <source>
        <strain evidence="3">ChiHjej10B9-9673</strain>
    </source>
</reference>
<evidence type="ECO:0000256" key="1">
    <source>
        <dbReference type="HAMAP-Rule" id="MF_01845"/>
    </source>
</evidence>
<evidence type="ECO:0000313" key="3">
    <source>
        <dbReference type="EMBL" id="HIS67216.1"/>
    </source>
</evidence>
<proteinExistence type="inferred from homology"/>
<dbReference type="PIRSF" id="PIRSF006054">
    <property type="entry name" value="UCP006054"/>
    <property type="match status" value="1"/>
</dbReference>
<dbReference type="GO" id="GO:0080146">
    <property type="term" value="F:L-cysteine desulfhydrase activity"/>
    <property type="evidence" value="ECO:0007669"/>
    <property type="project" value="TreeGrafter"/>
</dbReference>